<evidence type="ECO:0000256" key="1">
    <source>
        <dbReference type="ARBA" id="ARBA00022679"/>
    </source>
</evidence>
<dbReference type="RefSeq" id="WP_324780169.1">
    <property type="nucleotide sequence ID" value="NZ_CP141769.1"/>
</dbReference>
<dbReference type="InterPro" id="IPR026634">
    <property type="entry name" value="TPST-like"/>
</dbReference>
<sequence length="322" mass="36422">MTSPRPPTPPRQGPIFIVGAPRSGTTMLQYRLRNHPRISLPTGESHFFIPLYRNQHRFGDLSRLESIRAVLQAMLAQSRNFLETDLFGLKFDVDRLAGELHAEGRHTMPAIISGVFERNARGEGKSRWGDKTPYYVMHIPKLIEWFPDAQIVHLIRDGRDVALSLFGRQHDFYVYNAYFAAEYWASYVEKGRALGAELPSAQYMEMRYEDLLATPEHTMRQLCDFLGETYSPELFAVASVDDPGKTPLVHAPLKADNAGKWRSRMSAAQVRAFESVAGDTLRELGYELTTAGTPPALAVKAAYRLHNRLLTGFWRRAKGILA</sequence>
<accession>A0ABZ1CKV8</accession>
<dbReference type="Pfam" id="PF13469">
    <property type="entry name" value="Sulfotransfer_3"/>
    <property type="match status" value="1"/>
</dbReference>
<dbReference type="Gene3D" id="3.40.50.300">
    <property type="entry name" value="P-loop containing nucleotide triphosphate hydrolases"/>
    <property type="match status" value="1"/>
</dbReference>
<reference evidence="2 3" key="1">
    <citation type="submission" date="2023-12" db="EMBL/GenBank/DDBJ databases">
        <title>Thiobacillus sedimentum sp. nov., a chemolithoautotrophic sulfur-oxidizing bacterium isolated from freshwater sediment.</title>
        <authorList>
            <person name="Luo J."/>
            <person name="Dai C."/>
        </authorList>
    </citation>
    <scope>NUCLEOTIDE SEQUENCE [LARGE SCALE GENOMIC DNA]</scope>
    <source>
        <strain evidence="2 3">SCUT-2</strain>
    </source>
</reference>
<dbReference type="EMBL" id="CP141769">
    <property type="protein sequence ID" value="WRS39638.1"/>
    <property type="molecule type" value="Genomic_DNA"/>
</dbReference>
<protein>
    <submittedName>
        <fullName evidence="2">Sulfotransferase</fullName>
        <ecNumber evidence="2">2.8.2.-</ecNumber>
    </submittedName>
</protein>
<proteinExistence type="predicted"/>
<dbReference type="SUPFAM" id="SSF52540">
    <property type="entry name" value="P-loop containing nucleoside triphosphate hydrolases"/>
    <property type="match status" value="1"/>
</dbReference>
<dbReference type="PANTHER" id="PTHR12788:SF10">
    <property type="entry name" value="PROTEIN-TYROSINE SULFOTRANSFERASE"/>
    <property type="match status" value="1"/>
</dbReference>
<dbReference type="InterPro" id="IPR027417">
    <property type="entry name" value="P-loop_NTPase"/>
</dbReference>
<dbReference type="PANTHER" id="PTHR12788">
    <property type="entry name" value="PROTEIN-TYROSINE SULFOTRANSFERASE 2"/>
    <property type="match status" value="1"/>
</dbReference>
<gene>
    <name evidence="2" type="ORF">VA613_01850</name>
</gene>
<evidence type="ECO:0000313" key="3">
    <source>
        <dbReference type="Proteomes" id="UP001334732"/>
    </source>
</evidence>
<dbReference type="GO" id="GO:0016740">
    <property type="term" value="F:transferase activity"/>
    <property type="evidence" value="ECO:0007669"/>
    <property type="project" value="UniProtKB-KW"/>
</dbReference>
<evidence type="ECO:0000313" key="2">
    <source>
        <dbReference type="EMBL" id="WRS39638.1"/>
    </source>
</evidence>
<keyword evidence="3" id="KW-1185">Reference proteome</keyword>
<dbReference type="Proteomes" id="UP001334732">
    <property type="component" value="Chromosome"/>
</dbReference>
<keyword evidence="1 2" id="KW-0808">Transferase</keyword>
<name>A0ABZ1CKV8_9PROT</name>
<organism evidence="2 3">
    <name type="scientific">Thiobacillus sedimenti</name>
    <dbReference type="NCBI Taxonomy" id="3110231"/>
    <lineage>
        <taxon>Bacteria</taxon>
        <taxon>Pseudomonadati</taxon>
        <taxon>Pseudomonadota</taxon>
        <taxon>Betaproteobacteria</taxon>
        <taxon>Nitrosomonadales</taxon>
        <taxon>Thiobacillaceae</taxon>
        <taxon>Thiobacillus</taxon>
    </lineage>
</organism>
<dbReference type="EC" id="2.8.2.-" evidence="2"/>